<accession>A0ABU9TQ21</accession>
<proteinExistence type="predicted"/>
<protein>
    <recommendedName>
        <fullName evidence="3">Excisionase</fullName>
    </recommendedName>
</protein>
<comment type="caution">
    <text evidence="1">The sequence shown here is derived from an EMBL/GenBank/DDBJ whole genome shotgun (WGS) entry which is preliminary data.</text>
</comment>
<name>A0ABU9TQ21_9GAMM</name>
<dbReference type="Proteomes" id="UP001449225">
    <property type="component" value="Unassembled WGS sequence"/>
</dbReference>
<organism evidence="1 2">
    <name type="scientific">Neptuniibacter pectenicola</name>
    <dbReference type="NCBI Taxonomy" id="1806669"/>
    <lineage>
        <taxon>Bacteria</taxon>
        <taxon>Pseudomonadati</taxon>
        <taxon>Pseudomonadota</taxon>
        <taxon>Gammaproteobacteria</taxon>
        <taxon>Oceanospirillales</taxon>
        <taxon>Oceanospirillaceae</taxon>
        <taxon>Neptuniibacter</taxon>
    </lineage>
</organism>
<keyword evidence="2" id="KW-1185">Reference proteome</keyword>
<evidence type="ECO:0000313" key="2">
    <source>
        <dbReference type="Proteomes" id="UP001449225"/>
    </source>
</evidence>
<sequence length="59" mass="7016">MKWKTLDKFSQESGMTKESIRALKKKGIWREKLHWTKAENGRIFINVIAVERWIEGKLA</sequence>
<dbReference type="EMBL" id="JBBMRA010000003">
    <property type="protein sequence ID" value="MEM5535623.1"/>
    <property type="molecule type" value="Genomic_DNA"/>
</dbReference>
<dbReference type="RefSeq" id="WP_342853844.1">
    <property type="nucleotide sequence ID" value="NZ_JBBMRA010000003.1"/>
</dbReference>
<evidence type="ECO:0000313" key="1">
    <source>
        <dbReference type="EMBL" id="MEM5535623.1"/>
    </source>
</evidence>
<gene>
    <name evidence="1" type="ORF">WNY58_04375</name>
</gene>
<reference evidence="1 2" key="1">
    <citation type="submission" date="2024-03" db="EMBL/GenBank/DDBJ databases">
        <title>Community enrichment and isolation of bacterial strains for fucoidan degradation.</title>
        <authorList>
            <person name="Sichert A."/>
        </authorList>
    </citation>
    <scope>NUCLEOTIDE SEQUENCE [LARGE SCALE GENOMIC DNA]</scope>
    <source>
        <strain evidence="1 2">AS76</strain>
    </source>
</reference>
<evidence type="ECO:0008006" key="3">
    <source>
        <dbReference type="Google" id="ProtNLM"/>
    </source>
</evidence>